<dbReference type="GO" id="GO:0008859">
    <property type="term" value="F:exoribonuclease II activity"/>
    <property type="evidence" value="ECO:0007669"/>
    <property type="project" value="UniProtKB-UniRule"/>
</dbReference>
<dbReference type="GO" id="GO:0006402">
    <property type="term" value="P:mRNA catabolic process"/>
    <property type="evidence" value="ECO:0007669"/>
    <property type="project" value="TreeGrafter"/>
</dbReference>
<dbReference type="GO" id="GO:0003723">
    <property type="term" value="F:RNA binding"/>
    <property type="evidence" value="ECO:0007669"/>
    <property type="project" value="UniProtKB-KW"/>
</dbReference>
<dbReference type="InterPro" id="IPR004476">
    <property type="entry name" value="RNase_II/RNase_R"/>
</dbReference>
<dbReference type="EC" id="3.1.13.1" evidence="9"/>
<dbReference type="PANTHER" id="PTHR23355:SF37">
    <property type="entry name" value="EXORIBONUCLEASE 2"/>
    <property type="match status" value="1"/>
</dbReference>
<evidence type="ECO:0000256" key="5">
    <source>
        <dbReference type="ARBA" id="ARBA00022722"/>
    </source>
</evidence>
<evidence type="ECO:0000256" key="9">
    <source>
        <dbReference type="NCBIfam" id="TIGR02062"/>
    </source>
</evidence>
<evidence type="ECO:0000256" key="2">
    <source>
        <dbReference type="ARBA" id="ARBA00004496"/>
    </source>
</evidence>
<dbReference type="RefSeq" id="WP_182807863.1">
    <property type="nucleotide sequence ID" value="NZ_JACJFM010000005.1"/>
</dbReference>
<dbReference type="Gene3D" id="2.40.50.640">
    <property type="match status" value="1"/>
</dbReference>
<comment type="catalytic activity">
    <reaction evidence="1">
        <text>Exonucleolytic cleavage in the 3'- to 5'-direction to yield nucleoside 5'-phosphates.</text>
        <dbReference type="EC" id="3.1.13.1"/>
    </reaction>
</comment>
<dbReference type="Pfam" id="PF00575">
    <property type="entry name" value="S1"/>
    <property type="match status" value="1"/>
</dbReference>
<dbReference type="InterPro" id="IPR011129">
    <property type="entry name" value="CSD"/>
</dbReference>
<dbReference type="NCBIfam" id="TIGR02062">
    <property type="entry name" value="RNase_B"/>
    <property type="match status" value="1"/>
</dbReference>
<organism evidence="11 12">
    <name type="scientific">Oceanospirillum sediminis</name>
    <dbReference type="NCBI Taxonomy" id="2760088"/>
    <lineage>
        <taxon>Bacteria</taxon>
        <taxon>Pseudomonadati</taxon>
        <taxon>Pseudomonadota</taxon>
        <taxon>Gammaproteobacteria</taxon>
        <taxon>Oceanospirillales</taxon>
        <taxon>Oceanospirillaceae</taxon>
        <taxon>Oceanospirillum</taxon>
    </lineage>
</organism>
<dbReference type="Gene3D" id="2.40.50.140">
    <property type="entry name" value="Nucleic acid-binding proteins"/>
    <property type="match status" value="2"/>
</dbReference>
<keyword evidence="4" id="KW-0963">Cytoplasm</keyword>
<evidence type="ECO:0000256" key="4">
    <source>
        <dbReference type="ARBA" id="ARBA00022490"/>
    </source>
</evidence>
<evidence type="ECO:0000313" key="12">
    <source>
        <dbReference type="Proteomes" id="UP000565262"/>
    </source>
</evidence>
<dbReference type="InterPro" id="IPR001900">
    <property type="entry name" value="RNase_II/R"/>
</dbReference>
<dbReference type="EMBL" id="JACJFM010000005">
    <property type="protein sequence ID" value="MBB1486080.1"/>
    <property type="molecule type" value="Genomic_DNA"/>
</dbReference>
<comment type="caution">
    <text evidence="11">The sequence shown here is derived from an EMBL/GenBank/DDBJ whole genome shotgun (WGS) entry which is preliminary data.</text>
</comment>
<keyword evidence="7" id="KW-0269">Exonuclease</keyword>
<dbReference type="InterPro" id="IPR022966">
    <property type="entry name" value="RNase_II/R_CS"/>
</dbReference>
<evidence type="ECO:0000313" key="11">
    <source>
        <dbReference type="EMBL" id="MBB1486080.1"/>
    </source>
</evidence>
<dbReference type="Proteomes" id="UP000565262">
    <property type="component" value="Unassembled WGS sequence"/>
</dbReference>
<evidence type="ECO:0000256" key="3">
    <source>
        <dbReference type="ARBA" id="ARBA00009925"/>
    </source>
</evidence>
<gene>
    <name evidence="11" type="ORF">H4O21_05620</name>
</gene>
<comment type="similarity">
    <text evidence="3">Belongs to the RNR ribonuclease family. RNase II subfamily.</text>
</comment>
<reference evidence="11 12" key="1">
    <citation type="submission" date="2020-08" db="EMBL/GenBank/DDBJ databases">
        <title>Oceanospirillum sp. nov. isolated from marine sediment.</title>
        <authorList>
            <person name="Ji X."/>
        </authorList>
    </citation>
    <scope>NUCLEOTIDE SEQUENCE [LARGE SCALE GENOMIC DNA]</scope>
    <source>
        <strain evidence="11 12">D5</strain>
    </source>
</reference>
<dbReference type="SUPFAM" id="SSF50249">
    <property type="entry name" value="Nucleic acid-binding proteins"/>
    <property type="match status" value="3"/>
</dbReference>
<dbReference type="InterPro" id="IPR013223">
    <property type="entry name" value="RNase_B_OB_dom"/>
</dbReference>
<dbReference type="Pfam" id="PF00773">
    <property type="entry name" value="RNB"/>
    <property type="match status" value="1"/>
</dbReference>
<evidence type="ECO:0000256" key="8">
    <source>
        <dbReference type="ARBA" id="ARBA00022884"/>
    </source>
</evidence>
<comment type="subcellular location">
    <subcellularLocation>
        <location evidence="2">Cytoplasm</location>
    </subcellularLocation>
</comment>
<keyword evidence="6 11" id="KW-0378">Hydrolase</keyword>
<dbReference type="InterPro" id="IPR011804">
    <property type="entry name" value="RNase_II"/>
</dbReference>
<keyword evidence="12" id="KW-1185">Reference proteome</keyword>
<dbReference type="SMART" id="SM00955">
    <property type="entry name" value="RNB"/>
    <property type="match status" value="1"/>
</dbReference>
<dbReference type="InterPro" id="IPR003029">
    <property type="entry name" value="S1_domain"/>
</dbReference>
<keyword evidence="8" id="KW-0694">RNA-binding</keyword>
<evidence type="ECO:0000256" key="7">
    <source>
        <dbReference type="ARBA" id="ARBA00022839"/>
    </source>
</evidence>
<dbReference type="InterPro" id="IPR012340">
    <property type="entry name" value="NA-bd_OB-fold"/>
</dbReference>
<dbReference type="PROSITE" id="PS50126">
    <property type="entry name" value="S1"/>
    <property type="match status" value="1"/>
</dbReference>
<dbReference type="InterPro" id="IPR050180">
    <property type="entry name" value="RNR_Ribonuclease"/>
</dbReference>
<keyword evidence="5" id="KW-0540">Nuclease</keyword>
<dbReference type="GO" id="GO:0005829">
    <property type="term" value="C:cytosol"/>
    <property type="evidence" value="ECO:0007669"/>
    <property type="project" value="TreeGrafter"/>
</dbReference>
<dbReference type="PANTHER" id="PTHR23355">
    <property type="entry name" value="RIBONUCLEASE"/>
    <property type="match status" value="1"/>
</dbReference>
<protein>
    <recommendedName>
        <fullName evidence="9">Exoribonuclease II</fullName>
        <ecNumber evidence="9">3.1.13.1</ecNumber>
    </recommendedName>
</protein>
<dbReference type="NCBIfam" id="TIGR00358">
    <property type="entry name" value="3_prime_RNase"/>
    <property type="match status" value="1"/>
</dbReference>
<name>A0A839IMZ9_9GAMM</name>
<evidence type="ECO:0000256" key="1">
    <source>
        <dbReference type="ARBA" id="ARBA00001849"/>
    </source>
</evidence>
<feature type="domain" description="S1 motif" evidence="10">
    <location>
        <begin position="563"/>
        <end position="645"/>
    </location>
</feature>
<sequence length="657" mass="74319">MQQNLELLKQLKKELHDSAPKIEGMIKATDKSFGFLETSKGKSYFVPPPQMKKVLHGDMVTGTLQKDGDKEYIELDTLTETTLNRFVARVTYYKDKLQVTPDHHLLKKPLPAFTAMEKGSLKEGDWVVAVLKQHGLRDGRFRTEVTDFICSSDDPSAPWLISLARHSLPSEAPETDQDFQLQEETTERRDLSELPLFTIDSASTRDMDDALYVSARNEGGWTLTVAIADPSAYIALNSETDQEAAQRGYTTYLPGRNIPMLPRQLSDELCSLQEGQKRPALCCQIDINPDGAIASDATFFTAWITSAARLTYEEVSNWLEQGEPLQRPEPVLNALSALKDLAEQSLNWRQENSIVYPDRPDYRFKLDSEGKVFAIIADQRRIAHKMVEEAMVIANISAASFLKPHGIGMFNTHAGFDAEKLEEAVTVITEQGYEVSAEELATLSGYAKFRRQLISENNLWLEARLRRYQSYVLTRNEPESHYGMGLEGYATWTSPIRKYSDLLNHRLIKQLLTEAPDLTALQQAMTAERGEQLDQQKLYNRLAERDTNQWLYSEFLQGAVEEKTVFEGEIFDISRGGMRVRLQENGAAPFIPGSMIHKERKEMTLDNNSGQVFIKGEVCYRLGDIIQVQLIKADTQRRSLLATPVKESAQKDEAVSD</sequence>
<evidence type="ECO:0000259" key="10">
    <source>
        <dbReference type="PROSITE" id="PS50126"/>
    </source>
</evidence>
<dbReference type="AlphaFoldDB" id="A0A839IMZ9"/>
<accession>A0A839IMZ9</accession>
<dbReference type="SMART" id="SM00357">
    <property type="entry name" value="CSP"/>
    <property type="match status" value="1"/>
</dbReference>
<evidence type="ECO:0000256" key="6">
    <source>
        <dbReference type="ARBA" id="ARBA00022801"/>
    </source>
</evidence>
<dbReference type="Pfam" id="PF08206">
    <property type="entry name" value="OB_RNB"/>
    <property type="match status" value="1"/>
</dbReference>
<dbReference type="PROSITE" id="PS01175">
    <property type="entry name" value="RIBONUCLEASE_II"/>
    <property type="match status" value="1"/>
</dbReference>
<dbReference type="NCBIfam" id="NF003455">
    <property type="entry name" value="PRK05054.1"/>
    <property type="match status" value="1"/>
</dbReference>
<proteinExistence type="inferred from homology"/>